<reference evidence="1 2" key="1">
    <citation type="journal article" date="2019" name="Genome Biol. Evol.">
        <title>Insights into the evolution of the New World diploid cottons (Gossypium, subgenus Houzingenia) based on genome sequencing.</title>
        <authorList>
            <person name="Grover C.E."/>
            <person name="Arick M.A. 2nd"/>
            <person name="Thrash A."/>
            <person name="Conover J.L."/>
            <person name="Sanders W.S."/>
            <person name="Peterson D.G."/>
            <person name="Frelichowski J.E."/>
            <person name="Scheffler J.A."/>
            <person name="Scheffler B.E."/>
            <person name="Wendel J.F."/>
        </authorList>
    </citation>
    <scope>NUCLEOTIDE SEQUENCE [LARGE SCALE GENOMIC DNA]</scope>
    <source>
        <strain evidence="1">157</strain>
        <tissue evidence="1">Leaf</tissue>
    </source>
</reference>
<organism evidence="1 2">
    <name type="scientific">Gossypium lobatum</name>
    <dbReference type="NCBI Taxonomy" id="34289"/>
    <lineage>
        <taxon>Eukaryota</taxon>
        <taxon>Viridiplantae</taxon>
        <taxon>Streptophyta</taxon>
        <taxon>Embryophyta</taxon>
        <taxon>Tracheophyta</taxon>
        <taxon>Spermatophyta</taxon>
        <taxon>Magnoliopsida</taxon>
        <taxon>eudicotyledons</taxon>
        <taxon>Gunneridae</taxon>
        <taxon>Pentapetalae</taxon>
        <taxon>rosids</taxon>
        <taxon>malvids</taxon>
        <taxon>Malvales</taxon>
        <taxon>Malvaceae</taxon>
        <taxon>Malvoideae</taxon>
        <taxon>Gossypium</taxon>
    </lineage>
</organism>
<keyword evidence="2" id="KW-1185">Reference proteome</keyword>
<evidence type="ECO:0000313" key="1">
    <source>
        <dbReference type="EMBL" id="MBA0559861.1"/>
    </source>
</evidence>
<protein>
    <submittedName>
        <fullName evidence="1">Uncharacterized protein</fullName>
    </submittedName>
</protein>
<sequence>MCPRASIGLDLGVMIVEVEGDVLPVIKKLQKERG</sequence>
<gene>
    <name evidence="1" type="ORF">Golob_016802</name>
</gene>
<name>A0A7J8M552_9ROSI</name>
<proteinExistence type="predicted"/>
<dbReference type="Proteomes" id="UP000593572">
    <property type="component" value="Unassembled WGS sequence"/>
</dbReference>
<comment type="caution">
    <text evidence="1">The sequence shown here is derived from an EMBL/GenBank/DDBJ whole genome shotgun (WGS) entry which is preliminary data.</text>
</comment>
<accession>A0A7J8M552</accession>
<dbReference type="EMBL" id="JABEZX010000007">
    <property type="protein sequence ID" value="MBA0559861.1"/>
    <property type="molecule type" value="Genomic_DNA"/>
</dbReference>
<evidence type="ECO:0000313" key="2">
    <source>
        <dbReference type="Proteomes" id="UP000593572"/>
    </source>
</evidence>
<dbReference type="AlphaFoldDB" id="A0A7J8M552"/>